<comment type="caution">
    <text evidence="16">The sequence shown here is derived from an EMBL/GenBank/DDBJ whole genome shotgun (WGS) entry which is preliminary data.</text>
</comment>
<dbReference type="InterPro" id="IPR043502">
    <property type="entry name" value="DNA/RNA_pol_sf"/>
</dbReference>
<dbReference type="GO" id="GO:0006508">
    <property type="term" value="P:proteolysis"/>
    <property type="evidence" value="ECO:0007669"/>
    <property type="project" value="UniProtKB-KW"/>
</dbReference>
<keyword evidence="9" id="KW-0238">DNA-binding</keyword>
<dbReference type="GO" id="GO:0008270">
    <property type="term" value="F:zinc ion binding"/>
    <property type="evidence" value="ECO:0007669"/>
    <property type="project" value="UniProtKB-KW"/>
</dbReference>
<protein>
    <submittedName>
        <fullName evidence="16">Putative reverse transcriptase domain-containing protein</fullName>
    </submittedName>
</protein>
<dbReference type="EMBL" id="BKCJ010001227">
    <property type="protein sequence ID" value="GEU39870.1"/>
    <property type="molecule type" value="Genomic_DNA"/>
</dbReference>
<keyword evidence="8" id="KW-0239">DNA-directed DNA polymerase</keyword>
<dbReference type="FunFam" id="3.30.70.270:FF:000003">
    <property type="entry name" value="Transposon Ty3-G Gag-Pol polyprotein"/>
    <property type="match status" value="1"/>
</dbReference>
<proteinExistence type="predicted"/>
<dbReference type="Gene3D" id="1.10.340.70">
    <property type="match status" value="1"/>
</dbReference>
<dbReference type="Pfam" id="PF00078">
    <property type="entry name" value="RVT_1"/>
    <property type="match status" value="1"/>
</dbReference>
<dbReference type="Gene3D" id="3.30.70.270">
    <property type="match status" value="2"/>
</dbReference>
<dbReference type="InterPro" id="IPR050951">
    <property type="entry name" value="Retrovirus_Pol_polyprotein"/>
</dbReference>
<dbReference type="InterPro" id="IPR036875">
    <property type="entry name" value="Znf_CCHC_sf"/>
</dbReference>
<dbReference type="PANTHER" id="PTHR37984">
    <property type="entry name" value="PROTEIN CBG26694"/>
    <property type="match status" value="1"/>
</dbReference>
<dbReference type="InterPro" id="IPR043128">
    <property type="entry name" value="Rev_trsase/Diguanyl_cyclase"/>
</dbReference>
<dbReference type="InterPro" id="IPR000477">
    <property type="entry name" value="RT_dom"/>
</dbReference>
<keyword evidence="5" id="KW-0460">Magnesium</keyword>
<dbReference type="GO" id="GO:0003964">
    <property type="term" value="F:RNA-directed DNA polymerase activity"/>
    <property type="evidence" value="ECO:0007669"/>
    <property type="project" value="UniProtKB-KW"/>
</dbReference>
<dbReference type="InterPro" id="IPR041577">
    <property type="entry name" value="RT_RNaseH_2"/>
</dbReference>
<evidence type="ECO:0000256" key="10">
    <source>
        <dbReference type="ARBA" id="ARBA00023172"/>
    </source>
</evidence>
<evidence type="ECO:0000256" key="11">
    <source>
        <dbReference type="ARBA" id="ARBA00023268"/>
    </source>
</evidence>
<dbReference type="GO" id="GO:0003677">
    <property type="term" value="F:DNA binding"/>
    <property type="evidence" value="ECO:0007669"/>
    <property type="project" value="UniProtKB-KW"/>
</dbReference>
<feature type="region of interest" description="Disordered" evidence="13">
    <location>
        <begin position="172"/>
        <end position="203"/>
    </location>
</feature>
<dbReference type="GO" id="GO:0004190">
    <property type="term" value="F:aspartic-type endopeptidase activity"/>
    <property type="evidence" value="ECO:0007669"/>
    <property type="project" value="UniProtKB-KW"/>
</dbReference>
<evidence type="ECO:0000256" key="1">
    <source>
        <dbReference type="ARBA" id="ARBA00022670"/>
    </source>
</evidence>
<feature type="domain" description="CCHC-type" evidence="14">
    <location>
        <begin position="533"/>
        <end position="548"/>
    </location>
</feature>
<feature type="compositionally biased region" description="Acidic residues" evidence="13">
    <location>
        <begin position="69"/>
        <end position="87"/>
    </location>
</feature>
<evidence type="ECO:0000256" key="13">
    <source>
        <dbReference type="SAM" id="MobiDB-lite"/>
    </source>
</evidence>
<evidence type="ECO:0000259" key="14">
    <source>
        <dbReference type="PROSITE" id="PS50158"/>
    </source>
</evidence>
<feature type="compositionally biased region" description="Low complexity" evidence="13">
    <location>
        <begin position="1"/>
        <end position="15"/>
    </location>
</feature>
<keyword evidence="6" id="KW-0229">DNA integration</keyword>
<dbReference type="Pfam" id="PF17921">
    <property type="entry name" value="Integrase_H2C2"/>
    <property type="match status" value="1"/>
</dbReference>
<evidence type="ECO:0000313" key="16">
    <source>
        <dbReference type="EMBL" id="GEU39870.1"/>
    </source>
</evidence>
<dbReference type="InterPro" id="IPR012337">
    <property type="entry name" value="RNaseH-like_sf"/>
</dbReference>
<accession>A0A6L2JSY7</accession>
<dbReference type="InterPro" id="IPR041588">
    <property type="entry name" value="Integrase_H2C2"/>
</dbReference>
<name>A0A6L2JSY7_TANCI</name>
<dbReference type="GO" id="GO:0015074">
    <property type="term" value="P:DNA integration"/>
    <property type="evidence" value="ECO:0007669"/>
    <property type="project" value="UniProtKB-KW"/>
</dbReference>
<dbReference type="InterPro" id="IPR056924">
    <property type="entry name" value="SH3_Tf2-1"/>
</dbReference>
<evidence type="ECO:0000256" key="7">
    <source>
        <dbReference type="ARBA" id="ARBA00022918"/>
    </source>
</evidence>
<dbReference type="GO" id="GO:0006310">
    <property type="term" value="P:DNA recombination"/>
    <property type="evidence" value="ECO:0007669"/>
    <property type="project" value="UniProtKB-KW"/>
</dbReference>
<dbReference type="Gene3D" id="3.30.420.10">
    <property type="entry name" value="Ribonuclease H-like superfamily/Ribonuclease H"/>
    <property type="match status" value="2"/>
</dbReference>
<keyword evidence="2" id="KW-0479">Metal-binding</keyword>
<evidence type="ECO:0000256" key="12">
    <source>
        <dbReference type="PROSITE-ProRule" id="PRU00047"/>
    </source>
</evidence>
<dbReference type="FunFam" id="3.30.70.270:FF:000020">
    <property type="entry name" value="Transposon Tf2-6 polyprotein-like Protein"/>
    <property type="match status" value="1"/>
</dbReference>
<reference evidence="16" key="1">
    <citation type="journal article" date="2019" name="Sci. Rep.">
        <title>Draft genome of Tanacetum cinerariifolium, the natural source of mosquito coil.</title>
        <authorList>
            <person name="Yamashiro T."/>
            <person name="Shiraishi A."/>
            <person name="Satake H."/>
            <person name="Nakayama K."/>
        </authorList>
    </citation>
    <scope>NUCLEOTIDE SEQUENCE</scope>
</reference>
<feature type="compositionally biased region" description="Acidic residues" evidence="13">
    <location>
        <begin position="94"/>
        <end position="122"/>
    </location>
</feature>
<evidence type="ECO:0000256" key="9">
    <source>
        <dbReference type="ARBA" id="ARBA00023125"/>
    </source>
</evidence>
<dbReference type="SUPFAM" id="SSF56672">
    <property type="entry name" value="DNA/RNA polymerases"/>
    <property type="match status" value="1"/>
</dbReference>
<dbReference type="AlphaFoldDB" id="A0A6L2JSY7"/>
<keyword evidence="12" id="KW-0863">Zinc-finger</keyword>
<keyword evidence="1" id="KW-0645">Protease</keyword>
<keyword evidence="4" id="KW-0378">Hydrolase</keyword>
<keyword evidence="8" id="KW-0548">Nucleotidyltransferase</keyword>
<evidence type="ECO:0000256" key="3">
    <source>
        <dbReference type="ARBA" id="ARBA00022750"/>
    </source>
</evidence>
<dbReference type="Gene3D" id="3.10.10.10">
    <property type="entry name" value="HIV Type 1 Reverse Transcriptase, subunit A, domain 1"/>
    <property type="match status" value="2"/>
</dbReference>
<keyword evidence="8" id="KW-0808">Transferase</keyword>
<dbReference type="InterPro" id="IPR001878">
    <property type="entry name" value="Znf_CCHC"/>
</dbReference>
<keyword evidence="11" id="KW-0511">Multifunctional enzyme</keyword>
<feature type="region of interest" description="Disordered" evidence="13">
    <location>
        <begin position="1"/>
        <end position="130"/>
    </location>
</feature>
<evidence type="ECO:0000256" key="6">
    <source>
        <dbReference type="ARBA" id="ARBA00022908"/>
    </source>
</evidence>
<organism evidence="16">
    <name type="scientific">Tanacetum cinerariifolium</name>
    <name type="common">Dalmatian daisy</name>
    <name type="synonym">Chrysanthemum cinerariifolium</name>
    <dbReference type="NCBI Taxonomy" id="118510"/>
    <lineage>
        <taxon>Eukaryota</taxon>
        <taxon>Viridiplantae</taxon>
        <taxon>Streptophyta</taxon>
        <taxon>Embryophyta</taxon>
        <taxon>Tracheophyta</taxon>
        <taxon>Spermatophyta</taxon>
        <taxon>Magnoliopsida</taxon>
        <taxon>eudicotyledons</taxon>
        <taxon>Gunneridae</taxon>
        <taxon>Pentapetalae</taxon>
        <taxon>asterids</taxon>
        <taxon>campanulids</taxon>
        <taxon>Asterales</taxon>
        <taxon>Asteraceae</taxon>
        <taxon>Asteroideae</taxon>
        <taxon>Anthemideae</taxon>
        <taxon>Anthemidinae</taxon>
        <taxon>Tanacetum</taxon>
    </lineage>
</organism>
<dbReference type="CDD" id="cd01647">
    <property type="entry name" value="RT_LTR"/>
    <property type="match status" value="1"/>
</dbReference>
<sequence length="1256" mass="142474">MSHTSSAVTYTSVYTDSEPGRPHDPDFMPEPIYHEYIPLEDEHILSAEEQPLPPVVSPTAESPGYVVESDPEEDPEEYKDDETEDGLVDYPMDGGDDGDDDDGDSSGYDGDDKDEDEEEEEEHLASADFAVVIPTDELAKVEILLAMPTPSPSPLTSLSPPSAWERLDRCTAPAALPSPPLPPSLYPPPPLDRRDDIPEFEQPPRKRLCLSTLGYRYEVGESSRKGRGVDYGFADTIKDEMRYRATRGVGYGIKDTCIDPAEAVPEMAPTTLKTVSTRVTELVELHEHDTQDLYALLEDAQDEEEAYAAREAWAHSIGLSQTVHHKLQTLCEQVQIMAPVTRQGHNLPPPNTDTPPHYMTTGSVQAMIDQALLRNSTNGDGSVVGLTRWIEKMESVFNISGCPIENQVKFATCTLLDAALTWWNGQIRTLGTEAYVKGNDVPTYTNRFQELTLICTKFVDNENEKIDKYISGLMDSIYGNVKSSKPMTLDETIELTNDLMDQTLRTYAKRSSGNTNVANTQRDNKETPKGNGCFECGASRHFKKDCPKLRNKNRGNRNAQGWVYAVGNAEMNGNAVMNQDLNVVTGEGQPGGKQLKDVPIVWVFLKVFAKDLPGLPPARLVEFQIHLIPGAAPVARAPYRLASSEMKELSKQLQELSDKGFIRPSSSPWGAPVLFVKKKDGIYFKIYLRSGYHQLRVREQDIPKTAFQTWYGHYEFQIMPFGLTNAPAVFMDLMNQVCKPYLDKFVIVFVDDILIYSKDEKEHEEHLKAILELLKEEKLYAKFSKCEFWFLKVQFLGHVIDSRGIHVDPAKIESIKDWASPKTPTEIRQFLGLAGYYRRFIKGFLKIAKSMTKLTQKGIKFDWGEKEENAFQLIKQKLCSALILALPEGSEDFVVYCDALHKGLGAVLMQREKKNLKKEDVGGMIKIDIPKERLEPRADGTLCLNSRSWLPCYGDLRSVIMHESYMSKYSIHPGSEKMYQDMKNLYWGLNMKADIATYVSKRLTCAKVKAKHQRPLGLLVQPAIPVWKWDNITIDFVTKLPKLSQGLDTIWVIVDRLTKSAHFLPIRENDPLDKLARLYLDRIVTRHGTPVSIICDRDGRQSERTIQTLEDMLRAYVIDFGKGWVKHLPLVEFSYNNSYHASIKVAPYERKPMKFEVGDMVMLKVSPWKWVVRFIKRGKLNPRYIGPFKVLANVEDVAYRLELPRELSRVHHTFHVSNLKKCYADKLLAMPLEGVYIDDTLQFVEEPVKIMEREIK</sequence>
<dbReference type="SUPFAM" id="SSF57756">
    <property type="entry name" value="Retrovirus zinc finger-like domains"/>
    <property type="match status" value="1"/>
</dbReference>
<evidence type="ECO:0000256" key="8">
    <source>
        <dbReference type="ARBA" id="ARBA00022932"/>
    </source>
</evidence>
<dbReference type="SUPFAM" id="SSF53098">
    <property type="entry name" value="Ribonuclease H-like"/>
    <property type="match status" value="1"/>
</dbReference>
<dbReference type="SMART" id="SM00343">
    <property type="entry name" value="ZnF_C2HC"/>
    <property type="match status" value="1"/>
</dbReference>
<keyword evidence="3" id="KW-0064">Aspartyl protease</keyword>
<dbReference type="InterPro" id="IPR036397">
    <property type="entry name" value="RNaseH_sf"/>
</dbReference>
<dbReference type="PROSITE" id="PS50158">
    <property type="entry name" value="ZF_CCHC"/>
    <property type="match status" value="1"/>
</dbReference>
<evidence type="ECO:0000259" key="15">
    <source>
        <dbReference type="PROSITE" id="PS50878"/>
    </source>
</evidence>
<gene>
    <name evidence="16" type="ORF">Tci_011848</name>
</gene>
<feature type="compositionally biased region" description="Pro residues" evidence="13">
    <location>
        <begin position="176"/>
        <end position="190"/>
    </location>
</feature>
<evidence type="ECO:0000256" key="2">
    <source>
        <dbReference type="ARBA" id="ARBA00022723"/>
    </source>
</evidence>
<dbReference type="GO" id="GO:0003887">
    <property type="term" value="F:DNA-directed DNA polymerase activity"/>
    <property type="evidence" value="ECO:0007669"/>
    <property type="project" value="UniProtKB-KW"/>
</dbReference>
<dbReference type="PANTHER" id="PTHR37984:SF5">
    <property type="entry name" value="PROTEIN NYNRIN-LIKE"/>
    <property type="match status" value="1"/>
</dbReference>
<evidence type="ECO:0000256" key="5">
    <source>
        <dbReference type="ARBA" id="ARBA00022842"/>
    </source>
</evidence>
<keyword evidence="12" id="KW-0862">Zinc</keyword>
<keyword evidence="7 16" id="KW-0695">RNA-directed DNA polymerase</keyword>
<evidence type="ECO:0000256" key="4">
    <source>
        <dbReference type="ARBA" id="ARBA00022801"/>
    </source>
</evidence>
<keyword evidence="10" id="KW-0233">DNA recombination</keyword>
<dbReference type="Pfam" id="PF24626">
    <property type="entry name" value="SH3_Tf2-1"/>
    <property type="match status" value="1"/>
</dbReference>
<feature type="domain" description="Reverse transcriptase" evidence="15">
    <location>
        <begin position="609"/>
        <end position="800"/>
    </location>
</feature>
<dbReference type="Pfam" id="PF17919">
    <property type="entry name" value="RT_RNaseH_2"/>
    <property type="match status" value="1"/>
</dbReference>
<dbReference type="PROSITE" id="PS50878">
    <property type="entry name" value="RT_POL"/>
    <property type="match status" value="1"/>
</dbReference>